<feature type="transmembrane region" description="Helical" evidence="1">
    <location>
        <begin position="50"/>
        <end position="72"/>
    </location>
</feature>
<keyword evidence="1" id="KW-0472">Membrane</keyword>
<accession>U2KFL4</accession>
<gene>
    <name evidence="2" type="ORF">RUMCAL_00398</name>
</gene>
<dbReference type="Proteomes" id="UP000016662">
    <property type="component" value="Unassembled WGS sequence"/>
</dbReference>
<dbReference type="AlphaFoldDB" id="U2KFL4"/>
<organism evidence="2 3">
    <name type="scientific">Ruminococcus callidus ATCC 27760</name>
    <dbReference type="NCBI Taxonomy" id="411473"/>
    <lineage>
        <taxon>Bacteria</taxon>
        <taxon>Bacillati</taxon>
        <taxon>Bacillota</taxon>
        <taxon>Clostridia</taxon>
        <taxon>Eubacteriales</taxon>
        <taxon>Oscillospiraceae</taxon>
        <taxon>Ruminococcus</taxon>
    </lineage>
</organism>
<keyword evidence="1" id="KW-0812">Transmembrane</keyword>
<dbReference type="HOGENOM" id="CLU_771359_0_0_9"/>
<dbReference type="PATRIC" id="fig|411473.3.peg.307"/>
<evidence type="ECO:0000256" key="1">
    <source>
        <dbReference type="SAM" id="Phobius"/>
    </source>
</evidence>
<dbReference type="STRING" id="411473.RUMCAL_00398"/>
<dbReference type="EMBL" id="AWVF01000031">
    <property type="protein sequence ID" value="ERJ97326.1"/>
    <property type="molecule type" value="Genomic_DNA"/>
</dbReference>
<name>U2KFL4_9FIRM</name>
<comment type="caution">
    <text evidence="2">The sequence shown here is derived from an EMBL/GenBank/DDBJ whole genome shotgun (WGS) entry which is preliminary data.</text>
</comment>
<reference evidence="2 3" key="1">
    <citation type="submission" date="2013-07" db="EMBL/GenBank/DDBJ databases">
        <authorList>
            <person name="Weinstock G."/>
            <person name="Sodergren E."/>
            <person name="Wylie T."/>
            <person name="Fulton L."/>
            <person name="Fulton R."/>
            <person name="Fronick C."/>
            <person name="O'Laughlin M."/>
            <person name="Godfrey J."/>
            <person name="Miner T."/>
            <person name="Herter B."/>
            <person name="Appelbaum E."/>
            <person name="Cordes M."/>
            <person name="Lek S."/>
            <person name="Wollam A."/>
            <person name="Pepin K.H."/>
            <person name="Palsikar V.B."/>
            <person name="Mitreva M."/>
            <person name="Wilson R.K."/>
        </authorList>
    </citation>
    <scope>NUCLEOTIDE SEQUENCE [LARGE SCALE GENOMIC DNA]</scope>
    <source>
        <strain evidence="2 3">ATCC 27760</strain>
    </source>
</reference>
<keyword evidence="1" id="KW-1133">Transmembrane helix</keyword>
<proteinExistence type="predicted"/>
<keyword evidence="3" id="KW-1185">Reference proteome</keyword>
<evidence type="ECO:0000313" key="2">
    <source>
        <dbReference type="EMBL" id="ERJ97326.1"/>
    </source>
</evidence>
<sequence>MQTGICPVCGTKVQEPQQNLESEHTNADVVSSAKLDSPECHSNHIHNKKLILGITITAVIVVISILVSLIIVSSINHKVDDELSVETSTSTSASTTVVTAELTTTQVTTTETTSMTTTTAETTTTNLIDLNNYIGFWHSSDFGNARELTISNVSDKTLVFTLWYYRLSSIDDVSALIEGNIAKFDTGDVSGYLKFDESAITVVIERSSLAYMNAEQVKFDGKHNQSWENGSPDDTTTEADTFMPYEIQIKNPKLNIYDKPSYSGNIVGTITDQQYYTIVEEYMEPGHTSNLDVWGKLKSGMGWINLYDAELEEDSSYMDESANVYCPSCGYGWFTTGVGDDGFTCPSCGFKWNPYVYGF</sequence>
<evidence type="ECO:0000313" key="3">
    <source>
        <dbReference type="Proteomes" id="UP000016662"/>
    </source>
</evidence>
<protein>
    <submittedName>
        <fullName evidence="2">Uncharacterized protein</fullName>
    </submittedName>
</protein>